<name>A0AAD8A0K5_DIPPU</name>
<feature type="non-terminal residue" evidence="2">
    <location>
        <position position="1"/>
    </location>
</feature>
<comment type="caution">
    <text evidence="2">The sequence shown here is derived from an EMBL/GenBank/DDBJ whole genome shotgun (WGS) entry which is preliminary data.</text>
</comment>
<feature type="non-terminal residue" evidence="2">
    <location>
        <position position="119"/>
    </location>
</feature>
<feature type="region of interest" description="Disordered" evidence="1">
    <location>
        <begin position="35"/>
        <end position="71"/>
    </location>
</feature>
<dbReference type="AlphaFoldDB" id="A0AAD8A0K5"/>
<protein>
    <submittedName>
        <fullName evidence="2">Uncharacterized protein</fullName>
    </submittedName>
</protein>
<dbReference type="Proteomes" id="UP001233999">
    <property type="component" value="Unassembled WGS sequence"/>
</dbReference>
<reference evidence="2" key="1">
    <citation type="journal article" date="2023" name="IScience">
        <title>Live-bearing cockroach genome reveals convergent evolutionary mechanisms linked to viviparity in insects and beyond.</title>
        <authorList>
            <person name="Fouks B."/>
            <person name="Harrison M.C."/>
            <person name="Mikhailova A.A."/>
            <person name="Marchal E."/>
            <person name="English S."/>
            <person name="Carruthers M."/>
            <person name="Jennings E.C."/>
            <person name="Chiamaka E.L."/>
            <person name="Frigard R.A."/>
            <person name="Pippel M."/>
            <person name="Attardo G.M."/>
            <person name="Benoit J.B."/>
            <person name="Bornberg-Bauer E."/>
            <person name="Tobe S.S."/>
        </authorList>
    </citation>
    <scope>NUCLEOTIDE SEQUENCE</scope>
    <source>
        <strain evidence="2">Stay&amp;Tobe</strain>
    </source>
</reference>
<gene>
    <name evidence="2" type="ORF">L9F63_017552</name>
</gene>
<feature type="compositionally biased region" description="Acidic residues" evidence="1">
    <location>
        <begin position="61"/>
        <end position="71"/>
    </location>
</feature>
<evidence type="ECO:0000313" key="3">
    <source>
        <dbReference type="Proteomes" id="UP001233999"/>
    </source>
</evidence>
<organism evidence="2 3">
    <name type="scientific">Diploptera punctata</name>
    <name type="common">Pacific beetle cockroach</name>
    <dbReference type="NCBI Taxonomy" id="6984"/>
    <lineage>
        <taxon>Eukaryota</taxon>
        <taxon>Metazoa</taxon>
        <taxon>Ecdysozoa</taxon>
        <taxon>Arthropoda</taxon>
        <taxon>Hexapoda</taxon>
        <taxon>Insecta</taxon>
        <taxon>Pterygota</taxon>
        <taxon>Neoptera</taxon>
        <taxon>Polyneoptera</taxon>
        <taxon>Dictyoptera</taxon>
        <taxon>Blattodea</taxon>
        <taxon>Blaberoidea</taxon>
        <taxon>Blaberidae</taxon>
        <taxon>Diplopterinae</taxon>
        <taxon>Diploptera</taxon>
    </lineage>
</organism>
<dbReference type="EMBL" id="JASPKZ010004959">
    <property type="protein sequence ID" value="KAJ9589253.1"/>
    <property type="molecule type" value="Genomic_DNA"/>
</dbReference>
<reference evidence="2" key="2">
    <citation type="submission" date="2023-05" db="EMBL/GenBank/DDBJ databases">
        <authorList>
            <person name="Fouks B."/>
        </authorList>
    </citation>
    <scope>NUCLEOTIDE SEQUENCE</scope>
    <source>
        <strain evidence="2">Stay&amp;Tobe</strain>
        <tissue evidence="2">Testes</tissue>
    </source>
</reference>
<proteinExistence type="predicted"/>
<evidence type="ECO:0000313" key="2">
    <source>
        <dbReference type="EMBL" id="KAJ9589253.1"/>
    </source>
</evidence>
<accession>A0AAD8A0K5</accession>
<sequence length="119" mass="13652">HVSGCHFGKLTRVFHNNRLRMTTFTIIMELEKRNRKYQNSSKQKSESEQLSDSSSVHRDEGDGESVPEVEESCLGRNNMSCRSTRGFNVNIEVDIMALLLFLAGLATRMYRLEEPRSIV</sequence>
<evidence type="ECO:0000256" key="1">
    <source>
        <dbReference type="SAM" id="MobiDB-lite"/>
    </source>
</evidence>
<keyword evidence="3" id="KW-1185">Reference proteome</keyword>